<name>A0A498JYW9_MALDO</name>
<evidence type="ECO:0000256" key="1">
    <source>
        <dbReference type="SAM" id="MobiDB-lite"/>
    </source>
</evidence>
<feature type="compositionally biased region" description="Acidic residues" evidence="1">
    <location>
        <begin position="73"/>
        <end position="83"/>
    </location>
</feature>
<comment type="caution">
    <text evidence="2">The sequence shown here is derived from an EMBL/GenBank/DDBJ whole genome shotgun (WGS) entry which is preliminary data.</text>
</comment>
<dbReference type="Proteomes" id="UP000290289">
    <property type="component" value="Chromosome 5"/>
</dbReference>
<organism evidence="2 3">
    <name type="scientific">Malus domestica</name>
    <name type="common">Apple</name>
    <name type="synonym">Pyrus malus</name>
    <dbReference type="NCBI Taxonomy" id="3750"/>
    <lineage>
        <taxon>Eukaryota</taxon>
        <taxon>Viridiplantae</taxon>
        <taxon>Streptophyta</taxon>
        <taxon>Embryophyta</taxon>
        <taxon>Tracheophyta</taxon>
        <taxon>Spermatophyta</taxon>
        <taxon>Magnoliopsida</taxon>
        <taxon>eudicotyledons</taxon>
        <taxon>Gunneridae</taxon>
        <taxon>Pentapetalae</taxon>
        <taxon>rosids</taxon>
        <taxon>fabids</taxon>
        <taxon>Rosales</taxon>
        <taxon>Rosaceae</taxon>
        <taxon>Amygdaloideae</taxon>
        <taxon>Maleae</taxon>
        <taxon>Malus</taxon>
    </lineage>
</organism>
<accession>A0A498JYW9</accession>
<feature type="compositionally biased region" description="Basic and acidic residues" evidence="1">
    <location>
        <begin position="109"/>
        <end position="120"/>
    </location>
</feature>
<gene>
    <name evidence="2" type="ORF">DVH24_037825</name>
</gene>
<evidence type="ECO:0000313" key="2">
    <source>
        <dbReference type="EMBL" id="RXI00277.1"/>
    </source>
</evidence>
<reference evidence="2 3" key="1">
    <citation type="submission" date="2018-10" db="EMBL/GenBank/DDBJ databases">
        <title>A high-quality apple genome assembly.</title>
        <authorList>
            <person name="Hu J."/>
        </authorList>
    </citation>
    <scope>NUCLEOTIDE SEQUENCE [LARGE SCALE GENOMIC DNA]</scope>
    <source>
        <strain evidence="3">cv. HFTH1</strain>
        <tissue evidence="2">Young leaf</tissue>
    </source>
</reference>
<dbReference type="EMBL" id="RDQH01000331">
    <property type="protein sequence ID" value="RXI00277.1"/>
    <property type="molecule type" value="Genomic_DNA"/>
</dbReference>
<feature type="region of interest" description="Disordered" evidence="1">
    <location>
        <begin position="38"/>
        <end position="120"/>
    </location>
</feature>
<dbReference type="AlphaFoldDB" id="A0A498JYW9"/>
<feature type="compositionally biased region" description="Basic and acidic residues" evidence="1">
    <location>
        <begin position="43"/>
        <end position="56"/>
    </location>
</feature>
<keyword evidence="3" id="KW-1185">Reference proteome</keyword>
<sequence length="120" mass="12899">MTPLKLRRGNALGGYPRIVSARFLVIVLSVSLKIRPRVSGGSRVRDDRDSRDHAVVRMEAGVEQTPGDRAGEAEGEAGSDDDRDSAGGCGESRYGSGCESGRVGNQGDSFERRVHDARVR</sequence>
<protein>
    <submittedName>
        <fullName evidence="2">Uncharacterized protein</fullName>
    </submittedName>
</protein>
<evidence type="ECO:0000313" key="3">
    <source>
        <dbReference type="Proteomes" id="UP000290289"/>
    </source>
</evidence>
<proteinExistence type="predicted"/>